<keyword evidence="1" id="KW-0813">Transport</keyword>
<evidence type="ECO:0000313" key="1">
    <source>
        <dbReference type="EMBL" id="KAJ9651351.1"/>
    </source>
</evidence>
<organism evidence="1 2">
    <name type="scientific">Neophaeococcomyces mojaviensis</name>
    <dbReference type="NCBI Taxonomy" id="3383035"/>
    <lineage>
        <taxon>Eukaryota</taxon>
        <taxon>Fungi</taxon>
        <taxon>Dikarya</taxon>
        <taxon>Ascomycota</taxon>
        <taxon>Pezizomycotina</taxon>
        <taxon>Eurotiomycetes</taxon>
        <taxon>Chaetothyriomycetidae</taxon>
        <taxon>Chaetothyriales</taxon>
        <taxon>Chaetothyriales incertae sedis</taxon>
        <taxon>Neophaeococcomyces</taxon>
    </lineage>
</organism>
<keyword evidence="1" id="KW-0407">Ion channel</keyword>
<accession>A0ACC2ZUP5</accession>
<proteinExistence type="predicted"/>
<keyword evidence="2" id="KW-1185">Reference proteome</keyword>
<dbReference type="Proteomes" id="UP001172386">
    <property type="component" value="Unassembled WGS sequence"/>
</dbReference>
<dbReference type="EMBL" id="JAPDRQ010000262">
    <property type="protein sequence ID" value="KAJ9651351.1"/>
    <property type="molecule type" value="Genomic_DNA"/>
</dbReference>
<sequence length="855" mass="95868">MTVSHTSNKQSPTESSDRTRSESSVSTVPEADKKENWNTNGRAAGDPGSYGYGQGQSTTGAEADNDYTLSRPRTHTALGGILKFRARDDDDPTDWWFASTAIPLLAATFAPMANMLSIAALVVYWRNWTQTDDPITKYSTSYGQRDPQWCLNLNGASLACGFVGNIFLLCNFTRKIRYIIALPVTILLFYVASGILIGITIGMNVYDPIKPGQVYSQGFWHAIIAACLYLINAVLLMVNMLGYFLGHYPQHFDLNDEQRNLILQTMIFFLWLAGGAGVFARVEGLEYPDALYFCDVTLLTIGFGDIFAQTDTGRGLVFPFSVGGTIILGLMVSSIHKFAQELSKENIVKKHIETRRVNTLSRAVSIPPLPPKEFEHSPTGLGTTISRPLEADQIQHDLDERAKMERAAQRTIGFHTPRPEEIHGANSNESPVDQFRFKGNKRSRSKLRSTTLETVTSLRHRVPALLPSRSQKAILMSSEKDRFDKMRDIQFQAKRFRRWYALTMSVISFALLWCVGAAVFMAAEAETQSLTYFQGLYFCYVSLLTIGYGDLSPKSNAGKAFFLVWSLVAVPTMTILVSDLGETAIGGFKRKVLEYGGLAFLGKGRGWGLDWFVQKRERFQRRLSIVGLSHKKSPKLESGNGSDANTALARQLQDPEEAEDQHEPRCSHKTIEELAGEELEESQMSQRLAYALRRVADDMKHNPTKRYEYEEWVEFTRLIRFSRLDQVVESSADCEKQLEYDEAVDGIIEWDWLDSNSPMTSEQSEAEWVLDRLLESLLRTVRKKEAPDVHASASKDNGDEQPRLRRRSGSMSIEMARRYSAPNNASDLTGIVPAGNKVLSTETASGINPNFEEKP</sequence>
<gene>
    <name evidence="1" type="primary">TOK1</name>
    <name evidence="1" type="ORF">H2198_009353</name>
</gene>
<name>A0ACC2ZUP5_9EURO</name>
<comment type="caution">
    <text evidence="1">The sequence shown here is derived from an EMBL/GenBank/DDBJ whole genome shotgun (WGS) entry which is preliminary data.</text>
</comment>
<keyword evidence="1" id="KW-0406">Ion transport</keyword>
<evidence type="ECO:0000313" key="2">
    <source>
        <dbReference type="Proteomes" id="UP001172386"/>
    </source>
</evidence>
<feature type="non-terminal residue" evidence="1">
    <location>
        <position position="855"/>
    </location>
</feature>
<reference evidence="1" key="1">
    <citation type="submission" date="2022-10" db="EMBL/GenBank/DDBJ databases">
        <title>Culturing micro-colonial fungi from biological soil crusts in the Mojave desert and describing Neophaeococcomyces mojavensis, and introducing the new genera and species Taxawa tesnikishii.</title>
        <authorList>
            <person name="Kurbessoian T."/>
            <person name="Stajich J.E."/>
        </authorList>
    </citation>
    <scope>NUCLEOTIDE SEQUENCE</scope>
    <source>
        <strain evidence="1">JES_112</strain>
    </source>
</reference>
<protein>
    <submittedName>
        <fullName evidence="1">Potassium channel</fullName>
    </submittedName>
</protein>